<dbReference type="InterPro" id="IPR003674">
    <property type="entry name" value="Oligo_trans_STT3"/>
</dbReference>
<feature type="transmembrane region" description="Helical" evidence="16">
    <location>
        <begin position="141"/>
        <end position="160"/>
    </location>
</feature>
<dbReference type="InterPro" id="IPR048307">
    <property type="entry name" value="STT3_N"/>
</dbReference>
<dbReference type="GO" id="GO:0016020">
    <property type="term" value="C:membrane"/>
    <property type="evidence" value="ECO:0007669"/>
    <property type="project" value="InterPro"/>
</dbReference>
<feature type="transmembrane region" description="Helical" evidence="16">
    <location>
        <begin position="43"/>
        <end position="63"/>
    </location>
</feature>
<organism evidence="18 19">
    <name type="scientific">Blastocystis sp. subtype 1 (strain ATCC 50177 / NandII)</name>
    <dbReference type="NCBI Taxonomy" id="478820"/>
    <lineage>
        <taxon>Eukaryota</taxon>
        <taxon>Sar</taxon>
        <taxon>Stramenopiles</taxon>
        <taxon>Bigyra</taxon>
        <taxon>Opalozoa</taxon>
        <taxon>Opalinata</taxon>
        <taxon>Blastocystidae</taxon>
        <taxon>Blastocystis</taxon>
    </lineage>
</organism>
<comment type="cofactor">
    <cofactor evidence="2">
        <name>Mg(2+)</name>
        <dbReference type="ChEBI" id="CHEBI:18420"/>
    </cofactor>
</comment>
<keyword evidence="14" id="KW-0464">Manganese</keyword>
<evidence type="ECO:0000256" key="10">
    <source>
        <dbReference type="ARBA" id="ARBA00022723"/>
    </source>
</evidence>
<evidence type="ECO:0000256" key="4">
    <source>
        <dbReference type="ARBA" id="ARBA00004922"/>
    </source>
</evidence>
<protein>
    <recommendedName>
        <fullName evidence="6">dolichyl-diphosphooligosaccharide--protein glycotransferase</fullName>
        <ecNumber evidence="6">2.4.99.18</ecNumber>
    </recommendedName>
</protein>
<keyword evidence="7" id="KW-0328">Glycosyltransferase</keyword>
<comment type="pathway">
    <text evidence="4">Protein modification; protein glycosylation.</text>
</comment>
<feature type="transmembrane region" description="Helical" evidence="16">
    <location>
        <begin position="202"/>
        <end position="230"/>
    </location>
</feature>
<feature type="transmembrane region" description="Helical" evidence="16">
    <location>
        <begin position="325"/>
        <end position="348"/>
    </location>
</feature>
<comment type="similarity">
    <text evidence="5">Belongs to the STT3 family.</text>
</comment>
<dbReference type="Proteomes" id="UP000078348">
    <property type="component" value="Unassembled WGS sequence"/>
</dbReference>
<feature type="domain" description="Oligosaccharyl transferase STT3 N-terminal" evidence="17">
    <location>
        <begin position="48"/>
        <end position="443"/>
    </location>
</feature>
<dbReference type="PANTHER" id="PTHR13872:SF1">
    <property type="entry name" value="DOLICHYL-DIPHOSPHOOLIGOSACCHARIDE--PROTEIN GLYCOSYLTRANSFERASE SUBUNIT STT3B"/>
    <property type="match status" value="1"/>
</dbReference>
<feature type="transmembrane region" description="Helical" evidence="16">
    <location>
        <begin position="263"/>
        <end position="283"/>
    </location>
</feature>
<feature type="transmembrane region" description="Helical" evidence="16">
    <location>
        <begin position="295"/>
        <end position="313"/>
    </location>
</feature>
<evidence type="ECO:0000256" key="5">
    <source>
        <dbReference type="ARBA" id="ARBA00010810"/>
    </source>
</evidence>
<evidence type="ECO:0000256" key="1">
    <source>
        <dbReference type="ARBA" id="ARBA00001936"/>
    </source>
</evidence>
<dbReference type="OrthoDB" id="10261066at2759"/>
<accession>A0A196SK39</accession>
<name>A0A196SK39_BLAHN</name>
<evidence type="ECO:0000259" key="17">
    <source>
        <dbReference type="Pfam" id="PF02516"/>
    </source>
</evidence>
<evidence type="ECO:0000313" key="18">
    <source>
        <dbReference type="EMBL" id="OAO16289.1"/>
    </source>
</evidence>
<dbReference type="EC" id="2.4.99.18" evidence="6"/>
<evidence type="ECO:0000256" key="7">
    <source>
        <dbReference type="ARBA" id="ARBA00022676"/>
    </source>
</evidence>
<feature type="transmembrane region" description="Helical" evidence="16">
    <location>
        <begin position="435"/>
        <end position="455"/>
    </location>
</feature>
<dbReference type="STRING" id="478820.A0A196SK39"/>
<dbReference type="GO" id="GO:0046872">
    <property type="term" value="F:metal ion binding"/>
    <property type="evidence" value="ECO:0007669"/>
    <property type="project" value="UniProtKB-KW"/>
</dbReference>
<proteinExistence type="inferred from homology"/>
<keyword evidence="13 16" id="KW-0472">Membrane</keyword>
<comment type="cofactor">
    <cofactor evidence="1">
        <name>Mn(2+)</name>
        <dbReference type="ChEBI" id="CHEBI:29035"/>
    </cofactor>
</comment>
<comment type="subcellular location">
    <subcellularLocation>
        <location evidence="3">Endomembrane system</location>
        <topology evidence="3">Multi-pass membrane protein</topology>
    </subcellularLocation>
</comment>
<comment type="caution">
    <text evidence="18">The sequence shown here is derived from an EMBL/GenBank/DDBJ whole genome shotgun (WGS) entry which is preliminary data.</text>
</comment>
<evidence type="ECO:0000256" key="16">
    <source>
        <dbReference type="SAM" id="Phobius"/>
    </source>
</evidence>
<evidence type="ECO:0000256" key="3">
    <source>
        <dbReference type="ARBA" id="ARBA00004127"/>
    </source>
</evidence>
<evidence type="ECO:0000256" key="13">
    <source>
        <dbReference type="ARBA" id="ARBA00023136"/>
    </source>
</evidence>
<dbReference type="GO" id="GO:0004579">
    <property type="term" value="F:dolichyl-diphosphooligosaccharide-protein glycotransferase activity"/>
    <property type="evidence" value="ECO:0007669"/>
    <property type="project" value="UniProtKB-EC"/>
</dbReference>
<evidence type="ECO:0000256" key="2">
    <source>
        <dbReference type="ARBA" id="ARBA00001946"/>
    </source>
</evidence>
<feature type="transmembrane region" description="Helical" evidence="16">
    <location>
        <begin position="172"/>
        <end position="190"/>
    </location>
</feature>
<dbReference type="Pfam" id="PF02516">
    <property type="entry name" value="STT3"/>
    <property type="match status" value="1"/>
</dbReference>
<feature type="transmembrane region" description="Helical" evidence="16">
    <location>
        <begin position="411"/>
        <end position="429"/>
    </location>
</feature>
<evidence type="ECO:0000256" key="12">
    <source>
        <dbReference type="ARBA" id="ARBA00022989"/>
    </source>
</evidence>
<keyword evidence="9 16" id="KW-0812">Transmembrane</keyword>
<feature type="transmembrane region" description="Helical" evidence="16">
    <location>
        <begin position="476"/>
        <end position="496"/>
    </location>
</feature>
<sequence>MAPSVTKTKKVEKEEDSGIMKPISYAEADVNCKDETDDAFSPVLRYSILGIICLVSFLIRLFAVVRYESVIHEYDPWFNYRATKFLSWSGPYEFLNWMDDRSWYPLGRIVGGTAYPGMMGTSYIFHKVLNMLHFTIQVRNMCVFISPIFAAATAIASYLLTYEATRRTNTALLASAFVGLVPSYISRSVAGSYDYEATSIFAMLFTFYLWVKSVNTGSLLISACCALSYFYMVSSWGGYVFIINLIPIYVVVMVFIRRYSHRLYIAYTTFYILGSILAMQVPFVGFNVVKQAECILSHGVFIGLQCYALLVFAYGSLPAKYYRHLLMFIFSFVVVVVILLVLIQVLGITRWTGRSLTLLDPTYATKYIPIIASVSEHQPTTWTTFFLDLQIIVPLAPVGIYLLFKEMSDGVIFLILYGTVAWYFAGIMIRLMLTLAPIACILAAIGFSAILRRFVAYLRYGGQDVEVRGEKKKVPTITAPSVVSVLFVIYAMFVFYTMHCVFISSEAYSSPSIVIASSNRDGTRSILDDYREAYYWMRMNTDEHAKFMSWWDYGYQMAGMGNRTVIVDNNTWNNTHIATVGRVVARTPSHSQAFASSEEKAYPIIRSLDVDYVLVIFGGFIGYSGDDINKFLWMIRIASGVYPDDVQEANFFNAGQYRIDEEATPTMRNSLMYRLSYYRFGEVRLSYTQPAGYDVNRRSVVGDKNIRLKYFEEAFTSEHWIVRIYRVKPQTTTQPTAAYLAKLDRALRDTSAAEEEYRFVGCTASESAFSGDKVYAGGPTGASFTLAKQHAAGNRKKYFAVARYGNDGHVFAFNKLVKGVENIDEGCRRPCEDVADKFCGCVDSTCTGELPEGEEFNRRWAVYELVKEGKGSKSTRRTKKARASK</sequence>
<reference evidence="18 19" key="1">
    <citation type="submission" date="2016-05" db="EMBL/GenBank/DDBJ databases">
        <title>Nuclear genome of Blastocystis sp. subtype 1 NandII.</title>
        <authorList>
            <person name="Gentekaki E."/>
            <person name="Curtis B."/>
            <person name="Stairs C."/>
            <person name="Eme L."/>
            <person name="Herman E."/>
            <person name="Klimes V."/>
            <person name="Arias M.C."/>
            <person name="Elias M."/>
            <person name="Hilliou F."/>
            <person name="Klute M."/>
            <person name="Malik S.-B."/>
            <person name="Pightling A."/>
            <person name="Rachubinski R."/>
            <person name="Salas D."/>
            <person name="Schlacht A."/>
            <person name="Suga H."/>
            <person name="Archibald J."/>
            <person name="Ball S.G."/>
            <person name="Clark G."/>
            <person name="Dacks J."/>
            <person name="Van Der Giezen M."/>
            <person name="Tsaousis A."/>
            <person name="Roger A."/>
        </authorList>
    </citation>
    <scope>NUCLEOTIDE SEQUENCE [LARGE SCALE GENOMIC DNA]</scope>
    <source>
        <strain evidence="19">ATCC 50177 / NandII</strain>
    </source>
</reference>
<keyword evidence="19" id="KW-1185">Reference proteome</keyword>
<dbReference type="Gene3D" id="3.40.50.12610">
    <property type="match status" value="1"/>
</dbReference>
<dbReference type="EMBL" id="LXWW01000090">
    <property type="protein sequence ID" value="OAO16289.1"/>
    <property type="molecule type" value="Genomic_DNA"/>
</dbReference>
<comment type="catalytic activity">
    <reaction evidence="15">
        <text>a di-trans,poly-cis-dolichyl diphosphooligosaccharide + L-asparaginyl-[protein] = N(4)-(oligosaccharide-(1-&gt;4)-N-acetyl-beta-D-glucosaminyl-(1-&gt;4)-N-acetyl-beta-D-glucosaminyl)-L-asparaginyl-[protein] + a di-trans,poly-cis-dolichyl diphosphate + H(+)</text>
        <dbReference type="Rhea" id="RHEA:22980"/>
        <dbReference type="Rhea" id="RHEA-COMP:12804"/>
        <dbReference type="Rhea" id="RHEA-COMP:12805"/>
        <dbReference type="Rhea" id="RHEA-COMP:19506"/>
        <dbReference type="Rhea" id="RHEA-COMP:19509"/>
        <dbReference type="ChEBI" id="CHEBI:15378"/>
        <dbReference type="ChEBI" id="CHEBI:50347"/>
        <dbReference type="ChEBI" id="CHEBI:57497"/>
        <dbReference type="ChEBI" id="CHEBI:57570"/>
        <dbReference type="ChEBI" id="CHEBI:132529"/>
        <dbReference type="EC" id="2.4.99.18"/>
    </reaction>
</comment>
<keyword evidence="12 16" id="KW-1133">Transmembrane helix</keyword>
<evidence type="ECO:0000313" key="19">
    <source>
        <dbReference type="Proteomes" id="UP000078348"/>
    </source>
</evidence>
<evidence type="ECO:0000256" key="14">
    <source>
        <dbReference type="ARBA" id="ARBA00023211"/>
    </source>
</evidence>
<evidence type="ECO:0000256" key="8">
    <source>
        <dbReference type="ARBA" id="ARBA00022679"/>
    </source>
</evidence>
<dbReference type="UniPathway" id="UPA00378"/>
<dbReference type="GO" id="GO:0012505">
    <property type="term" value="C:endomembrane system"/>
    <property type="evidence" value="ECO:0007669"/>
    <property type="project" value="UniProtKB-SubCell"/>
</dbReference>
<keyword evidence="10" id="KW-0479">Metal-binding</keyword>
<keyword evidence="8 18" id="KW-0808">Transferase</keyword>
<dbReference type="AlphaFoldDB" id="A0A196SK39"/>
<evidence type="ECO:0000256" key="15">
    <source>
        <dbReference type="ARBA" id="ARBA00048829"/>
    </source>
</evidence>
<dbReference type="PANTHER" id="PTHR13872">
    <property type="entry name" value="DOLICHYL-DIPHOSPHOOLIGOSACCHARIDE--PROTEIN GLYCOSYLTRANSFERASE SUBUNIT"/>
    <property type="match status" value="1"/>
</dbReference>
<evidence type="ECO:0000256" key="6">
    <source>
        <dbReference type="ARBA" id="ARBA00012605"/>
    </source>
</evidence>
<keyword evidence="11" id="KW-0460">Magnesium</keyword>
<gene>
    <name evidence="18" type="ORF">AV274_1982</name>
</gene>
<evidence type="ECO:0000256" key="9">
    <source>
        <dbReference type="ARBA" id="ARBA00022692"/>
    </source>
</evidence>
<feature type="transmembrane region" description="Helical" evidence="16">
    <location>
        <begin position="385"/>
        <end position="404"/>
    </location>
</feature>
<evidence type="ECO:0000256" key="11">
    <source>
        <dbReference type="ARBA" id="ARBA00022842"/>
    </source>
</evidence>
<feature type="transmembrane region" description="Helical" evidence="16">
    <location>
        <begin position="236"/>
        <end position="256"/>
    </location>
</feature>